<gene>
    <name evidence="1" type="ORF">EVAR_90186_1</name>
</gene>
<dbReference type="OrthoDB" id="5338512at2759"/>
<keyword evidence="2" id="KW-1185">Reference proteome</keyword>
<dbReference type="AlphaFoldDB" id="A0A4C1WYL4"/>
<sequence length="149" mass="16593">MPARQLTRIITSPASVSTIIANTSGTSRRGRARRPRGPTQAVLRARVLPNTRAVRRASRRAPERPAYFCDYPQFIEIPHKHHCTKADVAAFSFIKINAGGSAPRPPRTCRARWYGRPRRLPDAEVSDAPRAYHAADGGAPTRTSWEQLL</sequence>
<reference evidence="1 2" key="1">
    <citation type="journal article" date="2019" name="Commun. Biol.">
        <title>The bagworm genome reveals a unique fibroin gene that provides high tensile strength.</title>
        <authorList>
            <person name="Kono N."/>
            <person name="Nakamura H."/>
            <person name="Ohtoshi R."/>
            <person name="Tomita M."/>
            <person name="Numata K."/>
            <person name="Arakawa K."/>
        </authorList>
    </citation>
    <scope>NUCLEOTIDE SEQUENCE [LARGE SCALE GENOMIC DNA]</scope>
</reference>
<name>A0A4C1WYL4_EUMVA</name>
<accession>A0A4C1WYL4</accession>
<protein>
    <submittedName>
        <fullName evidence="1">Uncharacterized protein</fullName>
    </submittedName>
</protein>
<dbReference type="Proteomes" id="UP000299102">
    <property type="component" value="Unassembled WGS sequence"/>
</dbReference>
<dbReference type="EMBL" id="BGZK01000662">
    <property type="protein sequence ID" value="GBP55164.1"/>
    <property type="molecule type" value="Genomic_DNA"/>
</dbReference>
<organism evidence="1 2">
    <name type="scientific">Eumeta variegata</name>
    <name type="common">Bagworm moth</name>
    <name type="synonym">Eumeta japonica</name>
    <dbReference type="NCBI Taxonomy" id="151549"/>
    <lineage>
        <taxon>Eukaryota</taxon>
        <taxon>Metazoa</taxon>
        <taxon>Ecdysozoa</taxon>
        <taxon>Arthropoda</taxon>
        <taxon>Hexapoda</taxon>
        <taxon>Insecta</taxon>
        <taxon>Pterygota</taxon>
        <taxon>Neoptera</taxon>
        <taxon>Endopterygota</taxon>
        <taxon>Lepidoptera</taxon>
        <taxon>Glossata</taxon>
        <taxon>Ditrysia</taxon>
        <taxon>Tineoidea</taxon>
        <taxon>Psychidae</taxon>
        <taxon>Oiketicinae</taxon>
        <taxon>Eumeta</taxon>
    </lineage>
</organism>
<evidence type="ECO:0000313" key="2">
    <source>
        <dbReference type="Proteomes" id="UP000299102"/>
    </source>
</evidence>
<evidence type="ECO:0000313" key="1">
    <source>
        <dbReference type="EMBL" id="GBP55164.1"/>
    </source>
</evidence>
<proteinExistence type="predicted"/>
<comment type="caution">
    <text evidence="1">The sequence shown here is derived from an EMBL/GenBank/DDBJ whole genome shotgun (WGS) entry which is preliminary data.</text>
</comment>